<gene>
    <name evidence="1" type="ORF">Ciccas_003486</name>
</gene>
<reference evidence="1 2" key="1">
    <citation type="submission" date="2024-11" db="EMBL/GenBank/DDBJ databases">
        <title>Adaptive evolution of stress response genes in parasites aligns with host niche diversity.</title>
        <authorList>
            <person name="Hahn C."/>
            <person name="Resl P."/>
        </authorList>
    </citation>
    <scope>NUCLEOTIDE SEQUENCE [LARGE SCALE GENOMIC DNA]</scope>
    <source>
        <strain evidence="1">EGGRZ-B1_66</strain>
        <tissue evidence="1">Body</tissue>
    </source>
</reference>
<evidence type="ECO:0000313" key="1">
    <source>
        <dbReference type="EMBL" id="KAL3317855.1"/>
    </source>
</evidence>
<comment type="caution">
    <text evidence="1">The sequence shown here is derived from an EMBL/GenBank/DDBJ whole genome shotgun (WGS) entry which is preliminary data.</text>
</comment>
<sequence length="181" mass="20365">MIFAILVVIESRLKMPKPQVYAISCSKPGVYEFGYLLRAMLGQVQQNQQWFLVSSVPAFCADVVDLKKEMLFQSVAALGPMLQLGNPAYFIAEIHKYLVIFGLDSHSLHKKADSTRIPLSDLVSVLTSRFSTENGLSNPDVFNVWDYSSPQILTEAIMELEVDAKNLINFINEKRSSHFGF</sequence>
<accession>A0ABD2QEE8</accession>
<organism evidence="1 2">
    <name type="scientific">Cichlidogyrus casuarinus</name>
    <dbReference type="NCBI Taxonomy" id="1844966"/>
    <lineage>
        <taxon>Eukaryota</taxon>
        <taxon>Metazoa</taxon>
        <taxon>Spiralia</taxon>
        <taxon>Lophotrochozoa</taxon>
        <taxon>Platyhelminthes</taxon>
        <taxon>Monogenea</taxon>
        <taxon>Monopisthocotylea</taxon>
        <taxon>Dactylogyridea</taxon>
        <taxon>Ancyrocephalidae</taxon>
        <taxon>Cichlidogyrus</taxon>
    </lineage>
</organism>
<keyword evidence="2" id="KW-1185">Reference proteome</keyword>
<proteinExistence type="predicted"/>
<dbReference type="AlphaFoldDB" id="A0ABD2QEE8"/>
<protein>
    <submittedName>
        <fullName evidence="1">Uncharacterized protein</fullName>
    </submittedName>
</protein>
<dbReference type="EMBL" id="JBJKFK010000318">
    <property type="protein sequence ID" value="KAL3317855.1"/>
    <property type="molecule type" value="Genomic_DNA"/>
</dbReference>
<dbReference type="Proteomes" id="UP001626550">
    <property type="component" value="Unassembled WGS sequence"/>
</dbReference>
<name>A0ABD2QEE8_9PLAT</name>
<evidence type="ECO:0000313" key="2">
    <source>
        <dbReference type="Proteomes" id="UP001626550"/>
    </source>
</evidence>